<reference evidence="7" key="1">
    <citation type="submission" date="2023-03" db="EMBL/GenBank/DDBJ databases">
        <title>Massive genome expansion in bonnet fungi (Mycena s.s.) driven by repeated elements and novel gene families across ecological guilds.</title>
        <authorList>
            <consortium name="Lawrence Berkeley National Laboratory"/>
            <person name="Harder C.B."/>
            <person name="Miyauchi S."/>
            <person name="Viragh M."/>
            <person name="Kuo A."/>
            <person name="Thoen E."/>
            <person name="Andreopoulos B."/>
            <person name="Lu D."/>
            <person name="Skrede I."/>
            <person name="Drula E."/>
            <person name="Henrissat B."/>
            <person name="Morin E."/>
            <person name="Kohler A."/>
            <person name="Barry K."/>
            <person name="LaButti K."/>
            <person name="Morin E."/>
            <person name="Salamov A."/>
            <person name="Lipzen A."/>
            <person name="Mereny Z."/>
            <person name="Hegedus B."/>
            <person name="Baldrian P."/>
            <person name="Stursova M."/>
            <person name="Weitz H."/>
            <person name="Taylor A."/>
            <person name="Grigoriev I.V."/>
            <person name="Nagy L.G."/>
            <person name="Martin F."/>
            <person name="Kauserud H."/>
        </authorList>
    </citation>
    <scope>NUCLEOTIDE SEQUENCE</scope>
    <source>
        <strain evidence="7">CBHHK173m</strain>
    </source>
</reference>
<gene>
    <name evidence="7" type="ORF">B0H15DRAFT_924427</name>
</gene>
<name>A0AAD6U007_9AGAR</name>
<evidence type="ECO:0000256" key="4">
    <source>
        <dbReference type="ARBA" id="ARBA00022842"/>
    </source>
</evidence>
<evidence type="ECO:0000256" key="3">
    <source>
        <dbReference type="ARBA" id="ARBA00022723"/>
    </source>
</evidence>
<keyword evidence="4 6" id="KW-0460">Magnesium</keyword>
<comment type="cofactor">
    <cofactor evidence="1 6">
        <name>Mg(2+)</name>
        <dbReference type="ChEBI" id="CHEBI:18420"/>
    </cofactor>
</comment>
<dbReference type="EC" id="4.2.3.-" evidence="6"/>
<dbReference type="SFLD" id="SFLDG01020">
    <property type="entry name" value="Terpene_Cyclase_Like_2"/>
    <property type="match status" value="1"/>
</dbReference>
<dbReference type="InterPro" id="IPR008949">
    <property type="entry name" value="Isoprenoid_synthase_dom_sf"/>
</dbReference>
<dbReference type="SUPFAM" id="SSF48576">
    <property type="entry name" value="Terpenoid synthases"/>
    <property type="match status" value="1"/>
</dbReference>
<evidence type="ECO:0000313" key="8">
    <source>
        <dbReference type="Proteomes" id="UP001222325"/>
    </source>
</evidence>
<comment type="similarity">
    <text evidence="2 6">Belongs to the terpene synthase family.</text>
</comment>
<evidence type="ECO:0000256" key="6">
    <source>
        <dbReference type="RuleBase" id="RU366034"/>
    </source>
</evidence>
<dbReference type="SFLD" id="SFLDS00005">
    <property type="entry name" value="Isoprenoid_Synthase_Type_I"/>
    <property type="match status" value="1"/>
</dbReference>
<dbReference type="Proteomes" id="UP001222325">
    <property type="component" value="Unassembled WGS sequence"/>
</dbReference>
<proteinExistence type="inferred from homology"/>
<dbReference type="AlphaFoldDB" id="A0AAD6U007"/>
<dbReference type="Gene3D" id="1.10.600.10">
    <property type="entry name" value="Farnesyl Diphosphate Synthase"/>
    <property type="match status" value="1"/>
</dbReference>
<dbReference type="PANTHER" id="PTHR35201">
    <property type="entry name" value="TERPENE SYNTHASE"/>
    <property type="match status" value="1"/>
</dbReference>
<keyword evidence="8" id="KW-1185">Reference proteome</keyword>
<evidence type="ECO:0000256" key="1">
    <source>
        <dbReference type="ARBA" id="ARBA00001946"/>
    </source>
</evidence>
<comment type="caution">
    <text evidence="7">The sequence shown here is derived from an EMBL/GenBank/DDBJ whole genome shotgun (WGS) entry which is preliminary data.</text>
</comment>
<dbReference type="PANTHER" id="PTHR35201:SF4">
    <property type="entry name" value="BETA-PINACENE SYNTHASE-RELATED"/>
    <property type="match status" value="1"/>
</dbReference>
<evidence type="ECO:0000313" key="7">
    <source>
        <dbReference type="EMBL" id="KAJ7080189.1"/>
    </source>
</evidence>
<evidence type="ECO:0000256" key="2">
    <source>
        <dbReference type="ARBA" id="ARBA00006333"/>
    </source>
</evidence>
<dbReference type="GO" id="GO:0046872">
    <property type="term" value="F:metal ion binding"/>
    <property type="evidence" value="ECO:0007669"/>
    <property type="project" value="UniProtKB-KW"/>
</dbReference>
<dbReference type="Pfam" id="PF19086">
    <property type="entry name" value="Terpene_syn_C_2"/>
    <property type="match status" value="1"/>
</dbReference>
<dbReference type="GO" id="GO:0010333">
    <property type="term" value="F:terpene synthase activity"/>
    <property type="evidence" value="ECO:0007669"/>
    <property type="project" value="InterPro"/>
</dbReference>
<accession>A0AAD6U007</accession>
<keyword evidence="3 6" id="KW-0479">Metal-binding</keyword>
<dbReference type="InterPro" id="IPR034686">
    <property type="entry name" value="Terpene_cyclase-like_2"/>
</dbReference>
<protein>
    <recommendedName>
        <fullName evidence="6">Terpene synthase</fullName>
        <ecNumber evidence="6">4.2.3.-</ecNumber>
    </recommendedName>
</protein>
<dbReference type="GO" id="GO:0008299">
    <property type="term" value="P:isoprenoid biosynthetic process"/>
    <property type="evidence" value="ECO:0007669"/>
    <property type="project" value="UniProtKB-ARBA"/>
</dbReference>
<organism evidence="7 8">
    <name type="scientific">Mycena belliarum</name>
    <dbReference type="NCBI Taxonomy" id="1033014"/>
    <lineage>
        <taxon>Eukaryota</taxon>
        <taxon>Fungi</taxon>
        <taxon>Dikarya</taxon>
        <taxon>Basidiomycota</taxon>
        <taxon>Agaricomycotina</taxon>
        <taxon>Agaricomycetes</taxon>
        <taxon>Agaricomycetidae</taxon>
        <taxon>Agaricales</taxon>
        <taxon>Marasmiineae</taxon>
        <taxon>Mycenaceae</taxon>
        <taxon>Mycena</taxon>
    </lineage>
</organism>
<sequence length="338" mass="38457">MAGTTLLIPDTLRSWPWPRAINPFYEECKRESAAWCEGLKAFGPKAQKAFNRCDFNLLASLAFPLLNKEGCRVGCDLMNLFFVIDEHTDVAETDVAREQARVVMDALRNPHIPRPEGEWIGGEVSRQFWANAVRTATPESQKRFVDTFQQYMDSVVQQADDRNSHRIRDVKSYFEVRRDTIGAKPSFAINELHMRLPHEIITHPVVAKLTTLCIDALIIGNDLCSWNVEQARGDDGHNLVTIVMHQYNMDPQQAMNWISDLHDEIAEEFVGTWDSLPTFGGPVDREIRTYVDGLGNWVRANDTWSFESERYFGKQGLEIQASRAVTMLPKMEGIAPLA</sequence>
<evidence type="ECO:0000256" key="5">
    <source>
        <dbReference type="ARBA" id="ARBA00023239"/>
    </source>
</evidence>
<dbReference type="EMBL" id="JARJCN010000056">
    <property type="protein sequence ID" value="KAJ7080189.1"/>
    <property type="molecule type" value="Genomic_DNA"/>
</dbReference>
<keyword evidence="5 6" id="KW-0456">Lyase</keyword>